<dbReference type="OMA" id="DRDDIYC"/>
<dbReference type="EnsemblMetazoa" id="XM_038201917.1">
    <property type="protein sequence ID" value="XP_038057845.1"/>
    <property type="gene ID" value="LOC119729298"/>
</dbReference>
<evidence type="ECO:0000313" key="3">
    <source>
        <dbReference type="EnsemblMetazoa" id="XP_038057845.1"/>
    </source>
</evidence>
<feature type="region of interest" description="Disordered" evidence="1">
    <location>
        <begin position="1"/>
        <end position="93"/>
    </location>
</feature>
<reference evidence="3" key="1">
    <citation type="submission" date="2022-11" db="UniProtKB">
        <authorList>
            <consortium name="EnsemblMetazoa"/>
        </authorList>
    </citation>
    <scope>IDENTIFICATION</scope>
</reference>
<keyword evidence="4" id="KW-1185">Reference proteome</keyword>
<keyword evidence="2" id="KW-1133">Transmembrane helix</keyword>
<dbReference type="PANTHER" id="PTHR14796">
    <property type="entry name" value="NEURENSIN 1-RELATED"/>
    <property type="match status" value="1"/>
</dbReference>
<feature type="compositionally biased region" description="Pro residues" evidence="1">
    <location>
        <begin position="31"/>
        <end position="44"/>
    </location>
</feature>
<feature type="compositionally biased region" description="Low complexity" evidence="1">
    <location>
        <begin position="45"/>
        <end position="61"/>
    </location>
</feature>
<proteinExistence type="predicted"/>
<evidence type="ECO:0000256" key="1">
    <source>
        <dbReference type="SAM" id="MobiDB-lite"/>
    </source>
</evidence>
<dbReference type="Proteomes" id="UP000887568">
    <property type="component" value="Unplaced"/>
</dbReference>
<sequence>MEPKSMENGANEGTQSAPSGMGPGAGSVVRPRPPVPKPAPPPPVSAGSIGSAAAAASQAAVARRKLTRPPRLESVSESEHSDRSLVDSPASSDSFGVKSYLHKFYEEDPTFKDRDDIYCCDDEEHPLADLAARKRRRPFGCCSPVWWKAGAWVGLNILILAILALIVGYFITPRKEILGYNEDVAVVDEEARQFNRKLDSAKLAGLIMMCVGGLVIAISLLIPSFSFATDDDSSYREEIRVDAENTFPPYMPVASQQEAAEDGIPYTSALTNVQPERAKGEAVVAGKGVVSVQQ</sequence>
<keyword evidence="2" id="KW-0472">Membrane</keyword>
<accession>A0A914A2H0</accession>
<dbReference type="GO" id="GO:0043025">
    <property type="term" value="C:neuronal cell body"/>
    <property type="evidence" value="ECO:0007669"/>
    <property type="project" value="TreeGrafter"/>
</dbReference>
<dbReference type="AlphaFoldDB" id="A0A914A2H0"/>
<dbReference type="Pfam" id="PF14927">
    <property type="entry name" value="Neurensin"/>
    <property type="match status" value="1"/>
</dbReference>
<dbReference type="InterPro" id="IPR024883">
    <property type="entry name" value="Neurensin"/>
</dbReference>
<keyword evidence="2" id="KW-0812">Transmembrane</keyword>
<organism evidence="3 4">
    <name type="scientific">Patiria miniata</name>
    <name type="common">Bat star</name>
    <name type="synonym">Asterina miniata</name>
    <dbReference type="NCBI Taxonomy" id="46514"/>
    <lineage>
        <taxon>Eukaryota</taxon>
        <taxon>Metazoa</taxon>
        <taxon>Echinodermata</taxon>
        <taxon>Eleutherozoa</taxon>
        <taxon>Asterozoa</taxon>
        <taxon>Asteroidea</taxon>
        <taxon>Valvatacea</taxon>
        <taxon>Valvatida</taxon>
        <taxon>Asterinidae</taxon>
        <taxon>Patiria</taxon>
    </lineage>
</organism>
<feature type="transmembrane region" description="Helical" evidence="2">
    <location>
        <begin position="145"/>
        <end position="171"/>
    </location>
</feature>
<dbReference type="GO" id="GO:0043005">
    <property type="term" value="C:neuron projection"/>
    <property type="evidence" value="ECO:0007669"/>
    <property type="project" value="TreeGrafter"/>
</dbReference>
<dbReference type="OrthoDB" id="5979667at2759"/>
<dbReference type="GeneID" id="119729298"/>
<evidence type="ECO:0000313" key="4">
    <source>
        <dbReference type="Proteomes" id="UP000887568"/>
    </source>
</evidence>
<dbReference type="GO" id="GO:0030133">
    <property type="term" value="C:transport vesicle"/>
    <property type="evidence" value="ECO:0007669"/>
    <property type="project" value="InterPro"/>
</dbReference>
<protein>
    <submittedName>
        <fullName evidence="3">Uncharacterized protein</fullName>
    </submittedName>
</protein>
<name>A0A914A2H0_PATMI</name>
<dbReference type="PANTHER" id="PTHR14796:SF3">
    <property type="entry name" value="NEURENSIN 1-LIKE-RELATED"/>
    <property type="match status" value="1"/>
</dbReference>
<evidence type="ECO:0000256" key="2">
    <source>
        <dbReference type="SAM" id="Phobius"/>
    </source>
</evidence>
<feature type="compositionally biased region" description="Low complexity" evidence="1">
    <location>
        <begin position="16"/>
        <end position="30"/>
    </location>
</feature>
<dbReference type="GO" id="GO:0007399">
    <property type="term" value="P:nervous system development"/>
    <property type="evidence" value="ECO:0007669"/>
    <property type="project" value="TreeGrafter"/>
</dbReference>
<dbReference type="RefSeq" id="XP_038057845.1">
    <property type="nucleotide sequence ID" value="XM_038201917.1"/>
</dbReference>
<feature type="transmembrane region" description="Helical" evidence="2">
    <location>
        <begin position="203"/>
        <end position="225"/>
    </location>
</feature>